<sequence>MSYSLARRHGFTLVELLVVIAIIGILVALLLPAVQSAREAARRAQCSNNLKQMGLACQNYMGSSGEKLPYGYAGKPPAPPSRNFQKRGVFTELLQYMEEQSTYNQIVFDYTGSPYSDPAANIVVDGFVCPSWTNPKIKSDAPFGFEYQNGALVTYAGVGGALTGGSNQEDLLSDGSSINGPFTIEVRSGAGGAEYYGKQRKARQITDGQSKTALIGEFVHSDCAIPPLADPTSNVRPWYLAGSQPSLSTIPSIYGVKSLESTPNTCRQRNVTAVWNVLPMGSFHPGVTQFAFVDGSVHTIADDVERDLYRSLATVDGGEVESSSL</sequence>
<dbReference type="InterPro" id="IPR027558">
    <property type="entry name" value="Pre_pil_HX9DG_C"/>
</dbReference>
<dbReference type="InterPro" id="IPR012902">
    <property type="entry name" value="N_methyl_site"/>
</dbReference>
<dbReference type="InterPro" id="IPR045584">
    <property type="entry name" value="Pilin-like"/>
</dbReference>
<gene>
    <name evidence="2" type="ORF">Pla175_21850</name>
</gene>
<protein>
    <submittedName>
        <fullName evidence="2">Putative major pilin subunit</fullName>
    </submittedName>
</protein>
<dbReference type="AlphaFoldDB" id="A0A518DBF0"/>
<dbReference type="PANTHER" id="PTHR30093:SF2">
    <property type="entry name" value="TYPE II SECRETION SYSTEM PROTEIN H"/>
    <property type="match status" value="1"/>
</dbReference>
<organism evidence="2 3">
    <name type="scientific">Pirellulimonas nuda</name>
    <dbReference type="NCBI Taxonomy" id="2528009"/>
    <lineage>
        <taxon>Bacteria</taxon>
        <taxon>Pseudomonadati</taxon>
        <taxon>Planctomycetota</taxon>
        <taxon>Planctomycetia</taxon>
        <taxon>Pirellulales</taxon>
        <taxon>Lacipirellulaceae</taxon>
        <taxon>Pirellulimonas</taxon>
    </lineage>
</organism>
<dbReference type="Proteomes" id="UP000317429">
    <property type="component" value="Chromosome"/>
</dbReference>
<dbReference type="InterPro" id="IPR011453">
    <property type="entry name" value="DUF1559"/>
</dbReference>
<proteinExistence type="predicted"/>
<dbReference type="Gene3D" id="3.30.700.10">
    <property type="entry name" value="Glycoprotein, Type 4 Pilin"/>
    <property type="match status" value="1"/>
</dbReference>
<evidence type="ECO:0000313" key="2">
    <source>
        <dbReference type="EMBL" id="QDU88801.1"/>
    </source>
</evidence>
<evidence type="ECO:0000259" key="1">
    <source>
        <dbReference type="Pfam" id="PF07596"/>
    </source>
</evidence>
<dbReference type="SUPFAM" id="SSF54523">
    <property type="entry name" value="Pili subunits"/>
    <property type="match status" value="1"/>
</dbReference>
<dbReference type="PROSITE" id="PS00409">
    <property type="entry name" value="PROKAR_NTER_METHYL"/>
    <property type="match status" value="1"/>
</dbReference>
<dbReference type="KEGG" id="pnd:Pla175_21850"/>
<dbReference type="PANTHER" id="PTHR30093">
    <property type="entry name" value="GENERAL SECRETION PATHWAY PROTEIN G"/>
    <property type="match status" value="1"/>
</dbReference>
<dbReference type="Pfam" id="PF07596">
    <property type="entry name" value="SBP_bac_10"/>
    <property type="match status" value="1"/>
</dbReference>
<evidence type="ECO:0000313" key="3">
    <source>
        <dbReference type="Proteomes" id="UP000317429"/>
    </source>
</evidence>
<dbReference type="RefSeq" id="WP_145292049.1">
    <property type="nucleotide sequence ID" value="NZ_CP036291.1"/>
</dbReference>
<feature type="domain" description="DUF1559" evidence="1">
    <location>
        <begin position="35"/>
        <end position="306"/>
    </location>
</feature>
<accession>A0A518DBF0</accession>
<name>A0A518DBF0_9BACT</name>
<reference evidence="2 3" key="1">
    <citation type="submission" date="2019-02" db="EMBL/GenBank/DDBJ databases">
        <title>Deep-cultivation of Planctomycetes and their phenomic and genomic characterization uncovers novel biology.</title>
        <authorList>
            <person name="Wiegand S."/>
            <person name="Jogler M."/>
            <person name="Boedeker C."/>
            <person name="Pinto D."/>
            <person name="Vollmers J."/>
            <person name="Rivas-Marin E."/>
            <person name="Kohn T."/>
            <person name="Peeters S.H."/>
            <person name="Heuer A."/>
            <person name="Rast P."/>
            <person name="Oberbeckmann S."/>
            <person name="Bunk B."/>
            <person name="Jeske O."/>
            <person name="Meyerdierks A."/>
            <person name="Storesund J.E."/>
            <person name="Kallscheuer N."/>
            <person name="Luecker S."/>
            <person name="Lage O.M."/>
            <person name="Pohl T."/>
            <person name="Merkel B.J."/>
            <person name="Hornburger P."/>
            <person name="Mueller R.-W."/>
            <person name="Bruemmer F."/>
            <person name="Labrenz M."/>
            <person name="Spormann A.M."/>
            <person name="Op den Camp H."/>
            <person name="Overmann J."/>
            <person name="Amann R."/>
            <person name="Jetten M.S.M."/>
            <person name="Mascher T."/>
            <person name="Medema M.H."/>
            <person name="Devos D.P."/>
            <person name="Kaster A.-K."/>
            <person name="Ovreas L."/>
            <person name="Rohde M."/>
            <person name="Galperin M.Y."/>
            <person name="Jogler C."/>
        </authorList>
    </citation>
    <scope>NUCLEOTIDE SEQUENCE [LARGE SCALE GENOMIC DNA]</scope>
    <source>
        <strain evidence="2 3">Pla175</strain>
    </source>
</reference>
<keyword evidence="3" id="KW-1185">Reference proteome</keyword>
<dbReference type="Pfam" id="PF07963">
    <property type="entry name" value="N_methyl"/>
    <property type="match status" value="1"/>
</dbReference>
<dbReference type="OrthoDB" id="255848at2"/>
<dbReference type="NCBIfam" id="TIGR04294">
    <property type="entry name" value="pre_pil_HX9DG"/>
    <property type="match status" value="1"/>
</dbReference>
<dbReference type="EMBL" id="CP036291">
    <property type="protein sequence ID" value="QDU88801.1"/>
    <property type="molecule type" value="Genomic_DNA"/>
</dbReference>
<dbReference type="NCBIfam" id="TIGR02532">
    <property type="entry name" value="IV_pilin_GFxxxE"/>
    <property type="match status" value="1"/>
</dbReference>